<dbReference type="KEGG" id="eus:EUTSA_v100159160m"/>
<organism evidence="1 2">
    <name type="scientific">Eutrema salsugineum</name>
    <name type="common">Saltwater cress</name>
    <name type="synonym">Sisymbrium salsugineum</name>
    <dbReference type="NCBI Taxonomy" id="72664"/>
    <lineage>
        <taxon>Eukaryota</taxon>
        <taxon>Viridiplantae</taxon>
        <taxon>Streptophyta</taxon>
        <taxon>Embryophyta</taxon>
        <taxon>Tracheophyta</taxon>
        <taxon>Spermatophyta</taxon>
        <taxon>Magnoliopsida</taxon>
        <taxon>eudicotyledons</taxon>
        <taxon>Gunneridae</taxon>
        <taxon>Pentapetalae</taxon>
        <taxon>rosids</taxon>
        <taxon>malvids</taxon>
        <taxon>Brassicales</taxon>
        <taxon>Brassicaceae</taxon>
        <taxon>Eutremeae</taxon>
        <taxon>Eutrema</taxon>
    </lineage>
</organism>
<gene>
    <name evidence="1" type="ORF">EUTSA_v100159160mg</name>
</gene>
<feature type="non-terminal residue" evidence="1">
    <location>
        <position position="1"/>
    </location>
</feature>
<sequence>EGESSVQNQGGLSVDLKKKGLCLVPMSMVTNFLG</sequence>
<evidence type="ECO:0000313" key="1">
    <source>
        <dbReference type="EMBL" id="ESQ42990.1"/>
    </source>
</evidence>
<accession>V4KYG7</accession>
<protein>
    <submittedName>
        <fullName evidence="1">Uncharacterized protein</fullName>
    </submittedName>
</protein>
<dbReference type="Proteomes" id="UP000030689">
    <property type="component" value="Unassembled WGS sequence"/>
</dbReference>
<evidence type="ECO:0000313" key="2">
    <source>
        <dbReference type="Proteomes" id="UP000030689"/>
    </source>
</evidence>
<reference evidence="1 2" key="1">
    <citation type="journal article" date="2013" name="Front. Plant Sci.">
        <title>The Reference Genome of the Halophytic Plant Eutrema salsugineum.</title>
        <authorList>
            <person name="Yang R."/>
            <person name="Jarvis D.E."/>
            <person name="Chen H."/>
            <person name="Beilstein M.A."/>
            <person name="Grimwood J."/>
            <person name="Jenkins J."/>
            <person name="Shu S."/>
            <person name="Prochnik S."/>
            <person name="Xin M."/>
            <person name="Ma C."/>
            <person name="Schmutz J."/>
            <person name="Wing R.A."/>
            <person name="Mitchell-Olds T."/>
            <person name="Schumaker K.S."/>
            <person name="Wang X."/>
        </authorList>
    </citation>
    <scope>NUCLEOTIDE SEQUENCE [LARGE SCALE GENOMIC DNA]</scope>
</reference>
<proteinExistence type="predicted"/>
<keyword evidence="2" id="KW-1185">Reference proteome</keyword>
<name>V4KYG7_EUTSA</name>
<dbReference type="Gramene" id="ESQ42990">
    <property type="protein sequence ID" value="ESQ42990"/>
    <property type="gene ID" value="EUTSA_v100159160mg"/>
</dbReference>
<dbReference type="EMBL" id="KI517464">
    <property type="protein sequence ID" value="ESQ42990.1"/>
    <property type="molecule type" value="Genomic_DNA"/>
</dbReference>
<dbReference type="AlphaFoldDB" id="V4KYG7"/>